<comment type="caution">
    <text evidence="1">The sequence shown here is derived from an EMBL/GenBank/DDBJ whole genome shotgun (WGS) entry which is preliminary data.</text>
</comment>
<keyword evidence="2" id="KW-1185">Reference proteome</keyword>
<sequence>MEEEAQRVVVVMDASRDVSPSAIKGILKGLSLKPGDALKFIGVLHQVNNPSTLPFMPAGKILGYKIKVDPRSMFGTNQKIITEEISKKREEYFKNEEIMNIKRQCETEKIEFHVEVRPGPSLKMIAVKAVKKFNATSVILDRHIKKDKRYFLEKLSCRILRMKRDNSVEQLRGPKPESGNTKSQDDAHLVTYDEMIPEMISATPRTAFSPKNSQNPDKNNLVKEQGCEDRGEPPWQNNGKSSFSKSSSGELLSTMTTASNTEASRRSVSAIHLQEEEEYLISFAKEIVDDQENADQNKSLGEIYSTKTPDEKRGWIMGWSPKYEEFQNSSCSHCGNTRPKIRCRRDFSYAELHGATKGFSGENYLSEGGFGSVFKGEIDGVKIAVKQHKNASHQGEKEFKSEVQVLTKARHENLVMLLGSCAEGSHRLLVYEYVCNGSLDQHLPKHARVVLSWENRLNIAVGAAKALQYLHENNIIHRDMRPNNILVTHDYEPLLGDFGLARTTQCGDSDNSSETRVVGTLGYLAPEYAEYGRVSTKTDVYSFGVVLLQLITGLKTTDKKLEEKSLVGWARPLLKEKNYPDLIDPRIPDLHEVHQLLWMVRLVEKCLSKDPEKRPPMDDVVEALNFIIKGVATCNIRGLSPAPSDSGSSLADSSDSPSQLEDDETFSVESTAISSGSSSSQMSFITRHPPTPPMRLASQIFYPSPPLQSHAVSSPRSSEKYHNKKREK</sequence>
<name>A0ACC0Z7I2_9ROSI</name>
<evidence type="ECO:0000313" key="1">
    <source>
        <dbReference type="EMBL" id="KAJ0046779.1"/>
    </source>
</evidence>
<protein>
    <submittedName>
        <fullName evidence="1">Uncharacterized protein</fullName>
    </submittedName>
</protein>
<proteinExistence type="predicted"/>
<dbReference type="EMBL" id="CM047738">
    <property type="protein sequence ID" value="KAJ0046779.1"/>
    <property type="molecule type" value="Genomic_DNA"/>
</dbReference>
<reference evidence="2" key="1">
    <citation type="journal article" date="2023" name="G3 (Bethesda)">
        <title>Genome assembly and association tests identify interacting loci associated with vigor, precocity, and sex in interspecific pistachio rootstocks.</title>
        <authorList>
            <person name="Palmer W."/>
            <person name="Jacygrad E."/>
            <person name="Sagayaradj S."/>
            <person name="Cavanaugh K."/>
            <person name="Han R."/>
            <person name="Bertier L."/>
            <person name="Beede B."/>
            <person name="Kafkas S."/>
            <person name="Golino D."/>
            <person name="Preece J."/>
            <person name="Michelmore R."/>
        </authorList>
    </citation>
    <scope>NUCLEOTIDE SEQUENCE [LARGE SCALE GENOMIC DNA]</scope>
</reference>
<organism evidence="1 2">
    <name type="scientific">Pistacia integerrima</name>
    <dbReference type="NCBI Taxonomy" id="434235"/>
    <lineage>
        <taxon>Eukaryota</taxon>
        <taxon>Viridiplantae</taxon>
        <taxon>Streptophyta</taxon>
        <taxon>Embryophyta</taxon>
        <taxon>Tracheophyta</taxon>
        <taxon>Spermatophyta</taxon>
        <taxon>Magnoliopsida</taxon>
        <taxon>eudicotyledons</taxon>
        <taxon>Gunneridae</taxon>
        <taxon>Pentapetalae</taxon>
        <taxon>rosids</taxon>
        <taxon>malvids</taxon>
        <taxon>Sapindales</taxon>
        <taxon>Anacardiaceae</taxon>
        <taxon>Pistacia</taxon>
    </lineage>
</organism>
<dbReference type="Proteomes" id="UP001163603">
    <property type="component" value="Chromosome 3"/>
</dbReference>
<accession>A0ACC0Z7I2</accession>
<evidence type="ECO:0000313" key="2">
    <source>
        <dbReference type="Proteomes" id="UP001163603"/>
    </source>
</evidence>
<gene>
    <name evidence="1" type="ORF">Pint_05669</name>
</gene>